<dbReference type="PANTHER" id="PTHR40055">
    <property type="entry name" value="TRANSCRIPTIONAL REGULATOR YGIV-RELATED"/>
    <property type="match status" value="1"/>
</dbReference>
<dbReference type="SMART" id="SM00342">
    <property type="entry name" value="HTH_ARAC"/>
    <property type="match status" value="1"/>
</dbReference>
<dbReference type="Gene3D" id="3.20.80.10">
    <property type="entry name" value="Regulatory factor, effector binding domain"/>
    <property type="match status" value="1"/>
</dbReference>
<dbReference type="InterPro" id="IPR010499">
    <property type="entry name" value="AraC_E-bd"/>
</dbReference>
<dbReference type="EMBL" id="CP013068">
    <property type="protein sequence ID" value="ALV27943.1"/>
    <property type="molecule type" value="Genomic_DNA"/>
</dbReference>
<dbReference type="InterPro" id="IPR009057">
    <property type="entry name" value="Homeodomain-like_sf"/>
</dbReference>
<evidence type="ECO:0000256" key="3">
    <source>
        <dbReference type="ARBA" id="ARBA00023163"/>
    </source>
</evidence>
<dbReference type="Pfam" id="PF06445">
    <property type="entry name" value="GyrI-like"/>
    <property type="match status" value="1"/>
</dbReference>
<dbReference type="InterPro" id="IPR018060">
    <property type="entry name" value="HTH_AraC"/>
</dbReference>
<dbReference type="GO" id="GO:0003700">
    <property type="term" value="F:DNA-binding transcription factor activity"/>
    <property type="evidence" value="ECO:0007669"/>
    <property type="project" value="InterPro"/>
</dbReference>
<sequence>MTFQPPSDLTPARTYERRFARVIEHVHDHFDEPLDLDQLADIAAMSRWHWHRVWQACFGESVVAMVRRLRMQRAATALARGETDLERLAREAGYGSLTAFTRAFRQSYGLPPATYRDAGPHRRFDKDWTPPARKRPADLGASPMHDIVIRQEPQRVLAGIAHKGPYIEIGRAFEHLIGSLASRGLMDKAGMLIGFYYSDPSVVPEQELRSAAAVELRQDIALSAPLERIEVPAQRYAVLRHKGPYADMKAAYDWLYGTWLPASGHEPADGPAMEIYLNNPRDTAPSDLLTDICLPLK</sequence>
<evidence type="ECO:0000313" key="7">
    <source>
        <dbReference type="Proteomes" id="UP000064921"/>
    </source>
</evidence>
<dbReference type="PRINTS" id="PR00032">
    <property type="entry name" value="HTHARAC"/>
</dbReference>
<dbReference type="GO" id="GO:0043565">
    <property type="term" value="F:sequence-specific DNA binding"/>
    <property type="evidence" value="ECO:0007669"/>
    <property type="project" value="InterPro"/>
</dbReference>
<dbReference type="eggNOG" id="COG4977">
    <property type="taxonomic scope" value="Bacteria"/>
</dbReference>
<reference evidence="6 7" key="1">
    <citation type="submission" date="2015-10" db="EMBL/GenBank/DDBJ databases">
        <title>The world's first case of liver abscess caused by Pannonibacter phragmitetus.</title>
        <authorList>
            <person name="Ming D."/>
            <person name="Wang M."/>
            <person name="Zhou Y."/>
            <person name="Jiang T."/>
            <person name="Hu S."/>
        </authorList>
    </citation>
    <scope>NUCLEOTIDE SEQUENCE [LARGE SCALE GENOMIC DNA]</scope>
    <source>
        <strain evidence="6 7">31801</strain>
    </source>
</reference>
<feature type="region of interest" description="Disordered" evidence="4">
    <location>
        <begin position="119"/>
        <end position="140"/>
    </location>
</feature>
<evidence type="ECO:0000313" key="6">
    <source>
        <dbReference type="EMBL" id="ALV27943.1"/>
    </source>
</evidence>
<dbReference type="InterPro" id="IPR050908">
    <property type="entry name" value="SmbC-like"/>
</dbReference>
<dbReference type="Proteomes" id="UP000064921">
    <property type="component" value="Chromosome"/>
</dbReference>
<dbReference type="InterPro" id="IPR011256">
    <property type="entry name" value="Reg_factor_effector_dom_sf"/>
</dbReference>
<dbReference type="PANTHER" id="PTHR40055:SF1">
    <property type="entry name" value="TRANSCRIPTIONAL REGULATOR YGIV-RELATED"/>
    <property type="match status" value="1"/>
</dbReference>
<dbReference type="InterPro" id="IPR020449">
    <property type="entry name" value="Tscrpt_reg_AraC-type_HTH"/>
</dbReference>
<dbReference type="InterPro" id="IPR029442">
    <property type="entry name" value="GyrI-like"/>
</dbReference>
<protein>
    <submittedName>
        <fullName evidence="6">AraC family transcriptional regulator</fullName>
    </submittedName>
</protein>
<keyword evidence="7" id="KW-1185">Reference proteome</keyword>
<dbReference type="InterPro" id="IPR018062">
    <property type="entry name" value="HTH_AraC-typ_CS"/>
</dbReference>
<dbReference type="STRING" id="121719.APZ00_13430"/>
<accession>A0A0U3MUH9</accession>
<dbReference type="SUPFAM" id="SSF55136">
    <property type="entry name" value="Probable bacterial effector-binding domain"/>
    <property type="match status" value="1"/>
</dbReference>
<dbReference type="Gene3D" id="1.10.10.60">
    <property type="entry name" value="Homeodomain-like"/>
    <property type="match status" value="1"/>
</dbReference>
<dbReference type="KEGG" id="pphr:APZ00_13430"/>
<keyword evidence="2" id="KW-0238">DNA-binding</keyword>
<dbReference type="AlphaFoldDB" id="A0A0U3MUH9"/>
<name>A0A0U3MUH9_9HYPH</name>
<evidence type="ECO:0000256" key="2">
    <source>
        <dbReference type="ARBA" id="ARBA00023125"/>
    </source>
</evidence>
<dbReference type="eggNOG" id="COG3449">
    <property type="taxonomic scope" value="Bacteria"/>
</dbReference>
<evidence type="ECO:0000256" key="1">
    <source>
        <dbReference type="ARBA" id="ARBA00023015"/>
    </source>
</evidence>
<keyword evidence="1" id="KW-0805">Transcription regulation</keyword>
<evidence type="ECO:0000259" key="5">
    <source>
        <dbReference type="PROSITE" id="PS01124"/>
    </source>
</evidence>
<keyword evidence="3" id="KW-0804">Transcription</keyword>
<feature type="domain" description="HTH araC/xylS-type" evidence="5">
    <location>
        <begin position="20"/>
        <end position="118"/>
    </location>
</feature>
<dbReference type="RefSeq" id="WP_058899222.1">
    <property type="nucleotide sequence ID" value="NZ_CP013068.1"/>
</dbReference>
<feature type="compositionally biased region" description="Basic and acidic residues" evidence="4">
    <location>
        <begin position="119"/>
        <end position="128"/>
    </location>
</feature>
<evidence type="ECO:0000256" key="4">
    <source>
        <dbReference type="SAM" id="MobiDB-lite"/>
    </source>
</evidence>
<dbReference type="PROSITE" id="PS00041">
    <property type="entry name" value="HTH_ARAC_FAMILY_1"/>
    <property type="match status" value="1"/>
</dbReference>
<dbReference type="Pfam" id="PF12833">
    <property type="entry name" value="HTH_18"/>
    <property type="match status" value="1"/>
</dbReference>
<dbReference type="PROSITE" id="PS01124">
    <property type="entry name" value="HTH_ARAC_FAMILY_2"/>
    <property type="match status" value="1"/>
</dbReference>
<dbReference type="SUPFAM" id="SSF46689">
    <property type="entry name" value="Homeodomain-like"/>
    <property type="match status" value="2"/>
</dbReference>
<organism evidence="6 7">
    <name type="scientific">Pannonibacter phragmitetus</name>
    <dbReference type="NCBI Taxonomy" id="121719"/>
    <lineage>
        <taxon>Bacteria</taxon>
        <taxon>Pseudomonadati</taxon>
        <taxon>Pseudomonadota</taxon>
        <taxon>Alphaproteobacteria</taxon>
        <taxon>Hyphomicrobiales</taxon>
        <taxon>Stappiaceae</taxon>
        <taxon>Pannonibacter</taxon>
    </lineage>
</organism>
<gene>
    <name evidence="6" type="ORF">APZ00_13430</name>
</gene>
<proteinExistence type="predicted"/>
<dbReference type="SMART" id="SM00871">
    <property type="entry name" value="AraC_E_bind"/>
    <property type="match status" value="1"/>
</dbReference>